<comment type="similarity">
    <text evidence="1 2">Belongs to the cytochrome P450 family.</text>
</comment>
<dbReference type="PRINTS" id="PR00385">
    <property type="entry name" value="P450"/>
</dbReference>
<dbReference type="Pfam" id="PF00067">
    <property type="entry name" value="p450"/>
    <property type="match status" value="1"/>
</dbReference>
<dbReference type="RefSeq" id="WP_344133718.1">
    <property type="nucleotide sequence ID" value="NZ_BAAARA010000011.1"/>
</dbReference>
<dbReference type="InterPro" id="IPR017972">
    <property type="entry name" value="Cyt_P450_CS"/>
</dbReference>
<dbReference type="PANTHER" id="PTHR46696:SF1">
    <property type="entry name" value="CYTOCHROME P450 YJIB-RELATED"/>
    <property type="match status" value="1"/>
</dbReference>
<protein>
    <submittedName>
        <fullName evidence="4">Cytochrome P450</fullName>
    </submittedName>
</protein>
<dbReference type="PROSITE" id="PS00086">
    <property type="entry name" value="CYTOCHROME_P450"/>
    <property type="match status" value="1"/>
</dbReference>
<evidence type="ECO:0000313" key="4">
    <source>
        <dbReference type="EMBL" id="GAA2354446.1"/>
    </source>
</evidence>
<keyword evidence="5" id="KW-1185">Reference proteome</keyword>
<dbReference type="CDD" id="cd11030">
    <property type="entry name" value="CYP105-like"/>
    <property type="match status" value="1"/>
</dbReference>
<keyword evidence="2" id="KW-0503">Monooxygenase</keyword>
<dbReference type="PANTHER" id="PTHR46696">
    <property type="entry name" value="P450, PUTATIVE (EUROFUNG)-RELATED"/>
    <property type="match status" value="1"/>
</dbReference>
<organism evidence="4 5">
    <name type="scientific">Saccharopolyspora halophila</name>
    <dbReference type="NCBI Taxonomy" id="405551"/>
    <lineage>
        <taxon>Bacteria</taxon>
        <taxon>Bacillati</taxon>
        <taxon>Actinomycetota</taxon>
        <taxon>Actinomycetes</taxon>
        <taxon>Pseudonocardiales</taxon>
        <taxon>Pseudonocardiaceae</taxon>
        <taxon>Saccharopolyspora</taxon>
    </lineage>
</organism>
<accession>A0ABN3GKV5</accession>
<evidence type="ECO:0000256" key="1">
    <source>
        <dbReference type="ARBA" id="ARBA00010617"/>
    </source>
</evidence>
<dbReference type="InterPro" id="IPR002397">
    <property type="entry name" value="Cyt_P450_B"/>
</dbReference>
<dbReference type="EMBL" id="BAAARA010000011">
    <property type="protein sequence ID" value="GAA2354446.1"/>
    <property type="molecule type" value="Genomic_DNA"/>
</dbReference>
<dbReference type="InterPro" id="IPR036396">
    <property type="entry name" value="Cyt_P450_sf"/>
</dbReference>
<dbReference type="Proteomes" id="UP001501218">
    <property type="component" value="Unassembled WGS sequence"/>
</dbReference>
<keyword evidence="2" id="KW-0479">Metal-binding</keyword>
<comment type="caution">
    <text evidence="4">The sequence shown here is derived from an EMBL/GenBank/DDBJ whole genome shotgun (WGS) entry which is preliminary data.</text>
</comment>
<gene>
    <name evidence="4" type="ORF">GCM10009854_35630</name>
</gene>
<feature type="region of interest" description="Disordered" evidence="3">
    <location>
        <begin position="1"/>
        <end position="23"/>
    </location>
</feature>
<evidence type="ECO:0000313" key="5">
    <source>
        <dbReference type="Proteomes" id="UP001501218"/>
    </source>
</evidence>
<keyword evidence="2" id="KW-0349">Heme</keyword>
<reference evidence="4 5" key="1">
    <citation type="journal article" date="2019" name="Int. J. Syst. Evol. Microbiol.">
        <title>The Global Catalogue of Microorganisms (GCM) 10K type strain sequencing project: providing services to taxonomists for standard genome sequencing and annotation.</title>
        <authorList>
            <consortium name="The Broad Institute Genomics Platform"/>
            <consortium name="The Broad Institute Genome Sequencing Center for Infectious Disease"/>
            <person name="Wu L."/>
            <person name="Ma J."/>
        </authorList>
    </citation>
    <scope>NUCLEOTIDE SEQUENCE [LARGE SCALE GENOMIC DNA]</scope>
    <source>
        <strain evidence="4 5">JCM 16221</strain>
    </source>
</reference>
<evidence type="ECO:0000256" key="3">
    <source>
        <dbReference type="SAM" id="MobiDB-lite"/>
    </source>
</evidence>
<dbReference type="SUPFAM" id="SSF48264">
    <property type="entry name" value="Cytochrome P450"/>
    <property type="match status" value="1"/>
</dbReference>
<dbReference type="PRINTS" id="PR00359">
    <property type="entry name" value="BP450"/>
</dbReference>
<keyword evidence="2" id="KW-0560">Oxidoreductase</keyword>
<keyword evidence="2" id="KW-0408">Iron</keyword>
<dbReference type="Gene3D" id="1.10.630.10">
    <property type="entry name" value="Cytochrome P450"/>
    <property type="match status" value="1"/>
</dbReference>
<evidence type="ECO:0000256" key="2">
    <source>
        <dbReference type="RuleBase" id="RU000461"/>
    </source>
</evidence>
<name>A0ABN3GKV5_9PSEU</name>
<proteinExistence type="inferred from homology"/>
<sequence length="402" mass="45009">MMDEALPATPGCPFPMSRDGANPLEPPPEYRRLRIEEPVCRVRTPNGDLAWVVSRYEDVRAALSDQRLSSRVTRGYPRLFFPEPGPPGAFVQSDPPEHTRYRRMVVGQFTRKRAEEMRPYVQELVDERIDAMLALDRPVDLVTEYAKEVPLSVICRLLGVPYRDRVAFGRWVNKLNEPTANPSVNKGAASSLFQYLRRLVTAKAKKPTDDLLGRLAAEHLANGEITREEITAIAMMLLSAGYDTSTSAISLSVLTLLENPDELARLQDDPSLINSAVEELLRHQNIMQWGVGRVAEEDVEIAGRRIPAGDGVILLLPSADRDDDAHPDAARLDITRETGYSLSFGHGLHSCVGKFLTRVEMQVAIGTLFRRIPGLRLVKPPHELEYREAAITYGVRELPVTW</sequence>
<dbReference type="InterPro" id="IPR001128">
    <property type="entry name" value="Cyt_P450"/>
</dbReference>